<comment type="caution">
    <text evidence="1">The sequence shown here is derived from an EMBL/GenBank/DDBJ whole genome shotgun (WGS) entry which is preliminary data.</text>
</comment>
<reference evidence="1 2" key="1">
    <citation type="submission" date="2020-09" db="EMBL/GenBank/DDBJ databases">
        <title>De no assembly of potato wild relative species, Solanum commersonii.</title>
        <authorList>
            <person name="Cho K."/>
        </authorList>
    </citation>
    <scope>NUCLEOTIDE SEQUENCE [LARGE SCALE GENOMIC DNA]</scope>
    <source>
        <strain evidence="1">LZ3.2</strain>
        <tissue evidence="1">Leaf</tissue>
    </source>
</reference>
<sequence>MHFIAKTLIYCVVGCTRETAYKIKIKASNNFSGKCYILSLCKSIFGDLAIHLRILMHLAKKHNDKTMEIVLEGSDHSYLGNNNLSYMKIKEPEDL</sequence>
<organism evidence="1 2">
    <name type="scientific">Solanum commersonii</name>
    <name type="common">Commerson's wild potato</name>
    <name type="synonym">Commerson's nightshade</name>
    <dbReference type="NCBI Taxonomy" id="4109"/>
    <lineage>
        <taxon>Eukaryota</taxon>
        <taxon>Viridiplantae</taxon>
        <taxon>Streptophyta</taxon>
        <taxon>Embryophyta</taxon>
        <taxon>Tracheophyta</taxon>
        <taxon>Spermatophyta</taxon>
        <taxon>Magnoliopsida</taxon>
        <taxon>eudicotyledons</taxon>
        <taxon>Gunneridae</taxon>
        <taxon>Pentapetalae</taxon>
        <taxon>asterids</taxon>
        <taxon>lamiids</taxon>
        <taxon>Solanales</taxon>
        <taxon>Solanaceae</taxon>
        <taxon>Solanoideae</taxon>
        <taxon>Solaneae</taxon>
        <taxon>Solanum</taxon>
    </lineage>
</organism>
<accession>A0A9J6B7P2</accession>
<proteinExistence type="predicted"/>
<gene>
    <name evidence="1" type="ORF">H5410_004164</name>
</gene>
<evidence type="ECO:0000313" key="2">
    <source>
        <dbReference type="Proteomes" id="UP000824120"/>
    </source>
</evidence>
<protein>
    <submittedName>
        <fullName evidence="1">Uncharacterized protein</fullName>
    </submittedName>
</protein>
<name>A0A9J6B7P2_SOLCO</name>
<dbReference type="EMBL" id="JACXVP010000001">
    <property type="protein sequence ID" value="KAG5632447.1"/>
    <property type="molecule type" value="Genomic_DNA"/>
</dbReference>
<dbReference type="AlphaFoldDB" id="A0A9J6B7P2"/>
<keyword evidence="2" id="KW-1185">Reference proteome</keyword>
<evidence type="ECO:0000313" key="1">
    <source>
        <dbReference type="EMBL" id="KAG5632447.1"/>
    </source>
</evidence>
<dbReference type="Proteomes" id="UP000824120">
    <property type="component" value="Chromosome 1"/>
</dbReference>